<keyword evidence="1" id="KW-0812">Transmembrane</keyword>
<keyword evidence="1" id="KW-1133">Transmembrane helix</keyword>
<name>A0A2M4DQY1_ANODA</name>
<proteinExistence type="predicted"/>
<feature type="transmembrane region" description="Helical" evidence="1">
    <location>
        <begin position="12"/>
        <end position="38"/>
    </location>
</feature>
<evidence type="ECO:0000313" key="2">
    <source>
        <dbReference type="EMBL" id="MBW79965.1"/>
    </source>
</evidence>
<sequence length="134" mass="15209">MFHVFQEICRAVSFMVVFVLSQQIIIGKCFGAVVTGVVKYIHIERRIVHAHVQLEGTRIIKPAITHRAFVSVSALAVVTTLCARFGWTILLRISFLPRTVHLKHVLLVARFVAEHLVAHRAGDRVFLLQLFMIL</sequence>
<feature type="transmembrane region" description="Helical" evidence="1">
    <location>
        <begin position="68"/>
        <end position="90"/>
    </location>
</feature>
<evidence type="ECO:0000256" key="1">
    <source>
        <dbReference type="SAM" id="Phobius"/>
    </source>
</evidence>
<dbReference type="EMBL" id="GGFL01015787">
    <property type="protein sequence ID" value="MBW79965.1"/>
    <property type="molecule type" value="Transcribed_RNA"/>
</dbReference>
<protein>
    <submittedName>
        <fullName evidence="2">Uncharacterized protein</fullName>
    </submittedName>
</protein>
<keyword evidence="1" id="KW-0472">Membrane</keyword>
<organism evidence="2">
    <name type="scientific">Anopheles darlingi</name>
    <name type="common">Mosquito</name>
    <dbReference type="NCBI Taxonomy" id="43151"/>
    <lineage>
        <taxon>Eukaryota</taxon>
        <taxon>Metazoa</taxon>
        <taxon>Ecdysozoa</taxon>
        <taxon>Arthropoda</taxon>
        <taxon>Hexapoda</taxon>
        <taxon>Insecta</taxon>
        <taxon>Pterygota</taxon>
        <taxon>Neoptera</taxon>
        <taxon>Endopterygota</taxon>
        <taxon>Diptera</taxon>
        <taxon>Nematocera</taxon>
        <taxon>Culicoidea</taxon>
        <taxon>Culicidae</taxon>
        <taxon>Anophelinae</taxon>
        <taxon>Anopheles</taxon>
    </lineage>
</organism>
<reference evidence="2" key="1">
    <citation type="submission" date="2018-01" db="EMBL/GenBank/DDBJ databases">
        <title>An insight into the sialome of Amazonian anophelines.</title>
        <authorList>
            <person name="Ribeiro J.M."/>
            <person name="Scarpassa V."/>
            <person name="Calvo E."/>
        </authorList>
    </citation>
    <scope>NUCLEOTIDE SEQUENCE</scope>
</reference>
<dbReference type="AlphaFoldDB" id="A0A2M4DQY1"/>
<accession>A0A2M4DQY1</accession>